<evidence type="ECO:0000256" key="1">
    <source>
        <dbReference type="SAM" id="Phobius"/>
    </source>
</evidence>
<keyword evidence="2" id="KW-0732">Signal</keyword>
<reference evidence="4" key="1">
    <citation type="submission" date="2017-02" db="UniProtKB">
        <authorList>
            <consortium name="WormBaseParasite"/>
        </authorList>
    </citation>
    <scope>IDENTIFICATION</scope>
</reference>
<proteinExistence type="predicted"/>
<dbReference type="AlphaFoldDB" id="A0A0N5BI45"/>
<sequence>MKTITNIVLMSILFATSIYSLIRCPDFTKVRESIPFQPMSVICDLIEQEKYAESYVYYINANFSTETCTYSPLTRAFISPQVIIAVDNKTIYRRGPKSHTIRPPCLPARAEYLTGDVYLLIQSIPHPTGDMFKLEDSFKNATCAKFLDEVADISSGNSTYEEKLKFIRRVTAYDGLIGDIQDGKIHYVRCDTFDQPIVDKEIFECDCFYGALVYTSDDKRWYSKNGLDIDDATEVDKCISYTNSPIYLRRSIGFDNGSGGFDANGTFVSIILKYSSSILSFIQSGIIFFAFIILMTFCFCFLKDCLYPNKNMERSQGTRNIGSHVSHA</sequence>
<protein>
    <submittedName>
        <fullName evidence="4">Glycoprotein</fullName>
    </submittedName>
</protein>
<feature type="signal peptide" evidence="2">
    <location>
        <begin position="1"/>
        <end position="20"/>
    </location>
</feature>
<feature type="transmembrane region" description="Helical" evidence="1">
    <location>
        <begin position="278"/>
        <end position="302"/>
    </location>
</feature>
<keyword evidence="3" id="KW-1185">Reference proteome</keyword>
<evidence type="ECO:0000313" key="3">
    <source>
        <dbReference type="Proteomes" id="UP000046392"/>
    </source>
</evidence>
<evidence type="ECO:0000313" key="4">
    <source>
        <dbReference type="WBParaSite" id="SPAL_0000562900.1"/>
    </source>
</evidence>
<organism evidence="3 4">
    <name type="scientific">Strongyloides papillosus</name>
    <name type="common">Intestinal threadworm</name>
    <dbReference type="NCBI Taxonomy" id="174720"/>
    <lineage>
        <taxon>Eukaryota</taxon>
        <taxon>Metazoa</taxon>
        <taxon>Ecdysozoa</taxon>
        <taxon>Nematoda</taxon>
        <taxon>Chromadorea</taxon>
        <taxon>Rhabditida</taxon>
        <taxon>Tylenchina</taxon>
        <taxon>Panagrolaimomorpha</taxon>
        <taxon>Strongyloidoidea</taxon>
        <taxon>Strongyloididae</taxon>
        <taxon>Strongyloides</taxon>
    </lineage>
</organism>
<keyword evidence="1" id="KW-0812">Transmembrane</keyword>
<accession>A0A0N5BI45</accession>
<name>A0A0N5BI45_STREA</name>
<evidence type="ECO:0000256" key="2">
    <source>
        <dbReference type="SAM" id="SignalP"/>
    </source>
</evidence>
<keyword evidence="1" id="KW-1133">Transmembrane helix</keyword>
<keyword evidence="1" id="KW-0472">Membrane</keyword>
<dbReference type="WBParaSite" id="SPAL_0000562900.1">
    <property type="protein sequence ID" value="SPAL_0000562900.1"/>
    <property type="gene ID" value="SPAL_0000562900"/>
</dbReference>
<dbReference type="Proteomes" id="UP000046392">
    <property type="component" value="Unplaced"/>
</dbReference>
<feature type="chain" id="PRO_5005894638" evidence="2">
    <location>
        <begin position="21"/>
        <end position="328"/>
    </location>
</feature>